<accession>A0A9N9D4B3</accession>
<organism evidence="1 2">
    <name type="scientific">Funneliformis mosseae</name>
    <name type="common">Endomycorrhizal fungus</name>
    <name type="synonym">Glomus mosseae</name>
    <dbReference type="NCBI Taxonomy" id="27381"/>
    <lineage>
        <taxon>Eukaryota</taxon>
        <taxon>Fungi</taxon>
        <taxon>Fungi incertae sedis</taxon>
        <taxon>Mucoromycota</taxon>
        <taxon>Glomeromycotina</taxon>
        <taxon>Glomeromycetes</taxon>
        <taxon>Glomerales</taxon>
        <taxon>Glomeraceae</taxon>
        <taxon>Funneliformis</taxon>
    </lineage>
</organism>
<dbReference type="EMBL" id="CAJVPP010003284">
    <property type="protein sequence ID" value="CAG8625641.1"/>
    <property type="molecule type" value="Genomic_DNA"/>
</dbReference>
<keyword evidence="2" id="KW-1185">Reference proteome</keyword>
<gene>
    <name evidence="1" type="ORF">FMOSSE_LOCUS10219</name>
</gene>
<evidence type="ECO:0000313" key="1">
    <source>
        <dbReference type="EMBL" id="CAG8625641.1"/>
    </source>
</evidence>
<sequence>MNYQRNKFQLTAPISESSAFTYSAKTIRQGTNFTLATSSKQNKERDLSKIRSILNICLSMRLHLPPVKEKCTSRFTKR</sequence>
<dbReference type="AlphaFoldDB" id="A0A9N9D4B3"/>
<reference evidence="1" key="1">
    <citation type="submission" date="2021-06" db="EMBL/GenBank/DDBJ databases">
        <authorList>
            <person name="Kallberg Y."/>
            <person name="Tangrot J."/>
            <person name="Rosling A."/>
        </authorList>
    </citation>
    <scope>NUCLEOTIDE SEQUENCE</scope>
    <source>
        <strain evidence="1">87-6 pot B 2015</strain>
    </source>
</reference>
<evidence type="ECO:0000313" key="2">
    <source>
        <dbReference type="Proteomes" id="UP000789375"/>
    </source>
</evidence>
<name>A0A9N9D4B3_FUNMO</name>
<protein>
    <submittedName>
        <fullName evidence="1">11485_t:CDS:1</fullName>
    </submittedName>
</protein>
<proteinExistence type="predicted"/>
<dbReference type="Proteomes" id="UP000789375">
    <property type="component" value="Unassembled WGS sequence"/>
</dbReference>
<comment type="caution">
    <text evidence="1">The sequence shown here is derived from an EMBL/GenBank/DDBJ whole genome shotgun (WGS) entry which is preliminary data.</text>
</comment>